<comment type="caution">
    <text evidence="2">The sequence shown here is derived from an EMBL/GenBank/DDBJ whole genome shotgun (WGS) entry which is preliminary data.</text>
</comment>
<sequence>MPFKLTILGSGSSAGTPVVGCDCSTCLSTNPKNNRTRCSSIIHLNDGRNILIDTGPDLRMQSLRESLTRVDAVLFTHHHADHCHGIDDLRAFCQINKIQIPLYGSEYVMGQLSQKFGYAMVDPKGFWEIPVLKPHSVDRPFELFGQTITPIPLYHGKSLINGYRIGNMAYLTDVSSIPDNSMQLLDGLEVLLLDCLRFRPHHTHFSYDESIAAAAKINAASTYLIHMTHEMEYEELQKKLPEGIYAGYDGLKLSIN</sequence>
<dbReference type="PANTHER" id="PTHR42663">
    <property type="entry name" value="HYDROLASE C777.06C-RELATED-RELATED"/>
    <property type="match status" value="1"/>
</dbReference>
<proteinExistence type="predicted"/>
<dbReference type="Proteomes" id="UP000054262">
    <property type="component" value="Unassembled WGS sequence"/>
</dbReference>
<dbReference type="EMBL" id="AAUX01000001">
    <property type="protein sequence ID" value="EAV47288.1"/>
    <property type="molecule type" value="Genomic_DNA"/>
</dbReference>
<keyword evidence="2" id="KW-0378">Hydrolase</keyword>
<accession>A0P6X8</accession>
<dbReference type="SMART" id="SM00849">
    <property type="entry name" value="Lactamase_B"/>
    <property type="match status" value="1"/>
</dbReference>
<feature type="domain" description="Metallo-beta-lactamase" evidence="1">
    <location>
        <begin position="38"/>
        <end position="226"/>
    </location>
</feature>
<dbReference type="OrthoDB" id="9803916at2"/>
<reference evidence="2 3" key="1">
    <citation type="submission" date="2006-11" db="EMBL/GenBank/DDBJ databases">
        <authorList>
            <person name="Giovannoni S."/>
            <person name="Vergin K."/>
            <person name="Ferriera S."/>
            <person name="Johnson J."/>
            <person name="Kravitz S."/>
            <person name="Beeson K."/>
            <person name="Sutton G."/>
            <person name="Rogers Y.-H."/>
            <person name="Friedman R."/>
            <person name="Frazier M."/>
            <person name="Venter J.C."/>
        </authorList>
    </citation>
    <scope>NUCLEOTIDE SEQUENCE [LARGE SCALE GENOMIC DNA]</scope>
    <source>
        <strain evidence="2 3">HTCC2181</strain>
    </source>
</reference>
<dbReference type="SUPFAM" id="SSF56281">
    <property type="entry name" value="Metallo-hydrolase/oxidoreductase"/>
    <property type="match status" value="1"/>
</dbReference>
<protein>
    <submittedName>
        <fullName evidence="2">Probable hydrolase protein</fullName>
    </submittedName>
</protein>
<evidence type="ECO:0000313" key="2">
    <source>
        <dbReference type="EMBL" id="EAV47288.1"/>
    </source>
</evidence>
<organism evidence="2 3">
    <name type="scientific">Methylophilales bacterium HTCC2181</name>
    <dbReference type="NCBI Taxonomy" id="383631"/>
    <lineage>
        <taxon>Bacteria</taxon>
        <taxon>Pseudomonadati</taxon>
        <taxon>Pseudomonadota</taxon>
        <taxon>Betaproteobacteria</taxon>
        <taxon>Nitrosomonadales</taxon>
        <taxon>OM43 clade</taxon>
    </lineage>
</organism>
<dbReference type="AlphaFoldDB" id="A0P6X8"/>
<dbReference type="Pfam" id="PF12706">
    <property type="entry name" value="Lactamase_B_2"/>
    <property type="match status" value="1"/>
</dbReference>
<dbReference type="InterPro" id="IPR001279">
    <property type="entry name" value="Metallo-B-lactamas"/>
</dbReference>
<keyword evidence="3" id="KW-1185">Reference proteome</keyword>
<evidence type="ECO:0000313" key="3">
    <source>
        <dbReference type="Proteomes" id="UP000054262"/>
    </source>
</evidence>
<dbReference type="InterPro" id="IPR036866">
    <property type="entry name" value="RibonucZ/Hydroxyglut_hydro"/>
</dbReference>
<name>A0P6X8_9PROT</name>
<dbReference type="Gene3D" id="3.60.15.10">
    <property type="entry name" value="Ribonuclease Z/Hydroxyacylglutathione hydrolase-like"/>
    <property type="match status" value="1"/>
</dbReference>
<evidence type="ECO:0000259" key="1">
    <source>
        <dbReference type="SMART" id="SM00849"/>
    </source>
</evidence>
<gene>
    <name evidence="2" type="ORF">MB2181_04405</name>
</gene>
<dbReference type="CDD" id="cd16279">
    <property type="entry name" value="metallo-hydrolase-like_MBL-fold"/>
    <property type="match status" value="1"/>
</dbReference>
<dbReference type="GO" id="GO:0016787">
    <property type="term" value="F:hydrolase activity"/>
    <property type="evidence" value="ECO:0007669"/>
    <property type="project" value="UniProtKB-KW"/>
</dbReference>
<dbReference type="PANTHER" id="PTHR42663:SF6">
    <property type="entry name" value="HYDROLASE C777.06C-RELATED"/>
    <property type="match status" value="1"/>
</dbReference>